<dbReference type="RefSeq" id="WP_151114173.1">
    <property type="nucleotide sequence ID" value="NZ_WKJQ01000003.1"/>
</dbReference>
<evidence type="ECO:0000256" key="1">
    <source>
        <dbReference type="SAM" id="Coils"/>
    </source>
</evidence>
<dbReference type="Gene3D" id="3.40.50.1440">
    <property type="entry name" value="Tubulin/FtsZ, GTPase domain"/>
    <property type="match status" value="1"/>
</dbReference>
<comment type="caution">
    <text evidence="2">The sequence shown here is derived from an EMBL/GenBank/DDBJ whole genome shotgun (WGS) entry which is preliminary data.</text>
</comment>
<dbReference type="InterPro" id="IPR017975">
    <property type="entry name" value="Tubulin_CS"/>
</dbReference>
<gene>
    <name evidence="2" type="ORF">GJR99_16550</name>
</gene>
<dbReference type="AlphaFoldDB" id="A0A6A8GCA5"/>
<name>A0A6A8GCA5_9EURY</name>
<dbReference type="InterPro" id="IPR036525">
    <property type="entry name" value="Tubulin/FtsZ_GTPase_sf"/>
</dbReference>
<dbReference type="EMBL" id="WKJQ01000003">
    <property type="protein sequence ID" value="MRW98178.1"/>
    <property type="molecule type" value="Genomic_DNA"/>
</dbReference>
<accession>A0A6A8GCA5</accession>
<dbReference type="GO" id="GO:0005874">
    <property type="term" value="C:microtubule"/>
    <property type="evidence" value="ECO:0007669"/>
    <property type="project" value="InterPro"/>
</dbReference>
<dbReference type="GO" id="GO:0005525">
    <property type="term" value="F:GTP binding"/>
    <property type="evidence" value="ECO:0007669"/>
    <property type="project" value="InterPro"/>
</dbReference>
<evidence type="ECO:0008006" key="4">
    <source>
        <dbReference type="Google" id="ProtNLM"/>
    </source>
</evidence>
<keyword evidence="1" id="KW-0175">Coiled coil</keyword>
<protein>
    <recommendedName>
        <fullName evidence="4">Tubulin like</fullName>
    </recommendedName>
</protein>
<dbReference type="Proteomes" id="UP000443423">
    <property type="component" value="Unassembled WGS sequence"/>
</dbReference>
<keyword evidence="3" id="KW-1185">Reference proteome</keyword>
<proteinExistence type="predicted"/>
<evidence type="ECO:0000313" key="2">
    <source>
        <dbReference type="EMBL" id="MRW98178.1"/>
    </source>
</evidence>
<feature type="coiled-coil region" evidence="1">
    <location>
        <begin position="554"/>
        <end position="644"/>
    </location>
</feature>
<dbReference type="PROSITE" id="PS00227">
    <property type="entry name" value="TUBULIN"/>
    <property type="match status" value="1"/>
</dbReference>
<organism evidence="2 3">
    <name type="scientific">Haloferax marinum</name>
    <dbReference type="NCBI Taxonomy" id="2666143"/>
    <lineage>
        <taxon>Archaea</taxon>
        <taxon>Methanobacteriati</taxon>
        <taxon>Methanobacteriota</taxon>
        <taxon>Stenosarchaea group</taxon>
        <taxon>Halobacteria</taxon>
        <taxon>Halobacteriales</taxon>
        <taxon>Haloferacaceae</taxon>
        <taxon>Haloferax</taxon>
    </lineage>
</organism>
<dbReference type="OrthoDB" id="350180at2157"/>
<evidence type="ECO:0000313" key="3">
    <source>
        <dbReference type="Proteomes" id="UP000443423"/>
    </source>
</evidence>
<dbReference type="SUPFAM" id="SSF52490">
    <property type="entry name" value="Tubulin nucleotide-binding domain-like"/>
    <property type="match status" value="1"/>
</dbReference>
<reference evidence="2 3" key="1">
    <citation type="submission" date="2019-11" db="EMBL/GenBank/DDBJ databases">
        <title>Whole genome sequence of Haloferax sp. MBLA0078.</title>
        <authorList>
            <person name="Seo M.-J."/>
            <person name="Cho E.-S."/>
        </authorList>
    </citation>
    <scope>NUCLEOTIDE SEQUENCE [LARGE SCALE GENOMIC DNA]</scope>
    <source>
        <strain evidence="2 3">MBLA0078</strain>
    </source>
</reference>
<dbReference type="Pfam" id="PF13809">
    <property type="entry name" value="Tubulin_2"/>
    <property type="match status" value="1"/>
</dbReference>
<dbReference type="InterPro" id="IPR025904">
    <property type="entry name" value="Tubulin-like"/>
</dbReference>
<sequence>MSDPLPTFVVGVGQAGIAMMNALHEASKRNETQDFFKYFAIDTDSDTLSSVPPGTKKARLNVSDAHLEEDKATYPYLSEDAEIGSKGAERQRPVGRYKLDSRGKQTFDDYFKELRNEIREHYQKVDYTFRTGRDSYNIFLLHSLGGGTGSGTFPLLSAMLNKIAKSLDTQDPNLDVYLGAVGAVPKVDFDPSYATPPGNEMYYPNAYASLNDISTMIGAGDDPVDIPLYSKNFGIGGANPDLEERVVDAFEGNSIPLERAPFNDHWLIGVDEDLIVQGRETTFVEDYTDQLNRRVAEVIYALSEMEQSVENWSSRAKGDSPLGTIGHAKITVPHEQVHEFCEMKDRLGDLETLVEETIPGQLETLQDTKDDLEGIKQDPTSVDLYLENANERRTSYRGRFERELGAGNSLVMNSSAEDVERVLDSIEHEANSDGSEGDDQATSSDAAAKIEATRSNTQAEQLLLATEELQEMLDHPNAAPSVVGYWEEVVSGQWKKFNMADKTRYGGAATTTLEGKVDGLKSFFKESISEFEGKLENVDLDIVGQTLDALPPWHPFLESEREEAERKLDTLRDNRDTLLEANGRYKRVEAMKEVVQTRRKQAKQRLDQKISDVNSLITERQNTKDETQAEIDELERSIESEKEVLASSRTGKRLGVFPLRPDKLDELTLHRVENELNSLDDYVANEFIDERKVENGVNKWLNNATSWNDSVGQMNYTGIREVTGRQEMWLLYHDDNEKYAREKIDEMQGGVTRRSGSDSMMDYINDPYSIMFVSFDNQGPVEGLRIYQRMHEMAEKNQLSAMAGKYNDYRQSFAYPEWYDRDVWMAFHIKDKVEVPKPPELDIDRVKKPDLSGGEKKNYINRNGLDSYIWHGTMWEQYEMSDDSEVFDGFSRTVDALTWRDIQKATPDADLKSRWIAGQVEWDDVLQGYVENIENRKEIQITFE</sequence>
<dbReference type="GO" id="GO:0007017">
    <property type="term" value="P:microtubule-based process"/>
    <property type="evidence" value="ECO:0007669"/>
    <property type="project" value="InterPro"/>
</dbReference>